<dbReference type="Pfam" id="PF13419">
    <property type="entry name" value="HAD_2"/>
    <property type="match status" value="1"/>
</dbReference>
<dbReference type="SUPFAM" id="SSF56784">
    <property type="entry name" value="HAD-like"/>
    <property type="match status" value="1"/>
</dbReference>
<dbReference type="GO" id="GO:0008967">
    <property type="term" value="F:phosphoglycolate phosphatase activity"/>
    <property type="evidence" value="ECO:0007669"/>
    <property type="project" value="TreeGrafter"/>
</dbReference>
<dbReference type="PANTHER" id="PTHR43434:SF1">
    <property type="entry name" value="PHOSPHOGLYCOLATE PHOSPHATASE"/>
    <property type="match status" value="1"/>
</dbReference>
<evidence type="ECO:0000313" key="2">
    <source>
        <dbReference type="EMBL" id="GAA0670718.1"/>
    </source>
</evidence>
<dbReference type="GO" id="GO:0006281">
    <property type="term" value="P:DNA repair"/>
    <property type="evidence" value="ECO:0007669"/>
    <property type="project" value="TreeGrafter"/>
</dbReference>
<dbReference type="Gene3D" id="3.40.50.1000">
    <property type="entry name" value="HAD superfamily/HAD-like"/>
    <property type="match status" value="1"/>
</dbReference>
<dbReference type="EMBL" id="BAAADV010000002">
    <property type="protein sequence ID" value="GAA0670718.1"/>
    <property type="molecule type" value="Genomic_DNA"/>
</dbReference>
<dbReference type="NCBIfam" id="TIGR01549">
    <property type="entry name" value="HAD-SF-IA-v1"/>
    <property type="match status" value="1"/>
</dbReference>
<dbReference type="PANTHER" id="PTHR43434">
    <property type="entry name" value="PHOSPHOGLYCOLATE PHOSPHATASE"/>
    <property type="match status" value="1"/>
</dbReference>
<accession>A0AAV3T9X2</accession>
<dbReference type="Proteomes" id="UP001500420">
    <property type="component" value="Unassembled WGS sequence"/>
</dbReference>
<sequence>MYDSVIFDNDGVLTYLTELSVLERAIETTFGEFGVADPPREDVEALHHLTIDDLEAVCQSYGFDPAAFWRRRDRNAALAQQAEIRAGRKPTFDDVDALDALDVPVGVVSNNQAELVAYVVDYYDLGAEVCIGRPPTLNGLRRKKPEPDMIETARGRMGVENPLYVGDSPTDVVAAERAGIDSAFVRRSHCRDAELSTPATHEVEDLRALPELVGRGA</sequence>
<reference evidence="2 3" key="1">
    <citation type="journal article" date="2019" name="Int. J. Syst. Evol. Microbiol.">
        <title>The Global Catalogue of Microorganisms (GCM) 10K type strain sequencing project: providing services to taxonomists for standard genome sequencing and annotation.</title>
        <authorList>
            <consortium name="The Broad Institute Genomics Platform"/>
            <consortium name="The Broad Institute Genome Sequencing Center for Infectious Disease"/>
            <person name="Wu L."/>
            <person name="Ma J."/>
        </authorList>
    </citation>
    <scope>NUCLEOTIDE SEQUENCE [LARGE SCALE GENOMIC DNA]</scope>
    <source>
        <strain evidence="2 3">JCM 16328</strain>
    </source>
</reference>
<dbReference type="InterPro" id="IPR050155">
    <property type="entry name" value="HAD-like_hydrolase_sf"/>
</dbReference>
<protein>
    <submittedName>
        <fullName evidence="2">HAD family hydrolase</fullName>
    </submittedName>
</protein>
<dbReference type="InterPro" id="IPR036412">
    <property type="entry name" value="HAD-like_sf"/>
</dbReference>
<gene>
    <name evidence="2" type="ORF">GCM10009020_16240</name>
</gene>
<proteinExistence type="inferred from homology"/>
<dbReference type="InterPro" id="IPR041492">
    <property type="entry name" value="HAD_2"/>
</dbReference>
<dbReference type="InterPro" id="IPR023214">
    <property type="entry name" value="HAD_sf"/>
</dbReference>
<dbReference type="SFLD" id="SFLDS00003">
    <property type="entry name" value="Haloacid_Dehalogenase"/>
    <property type="match status" value="1"/>
</dbReference>
<comment type="similarity">
    <text evidence="1">Belongs to the HAD-like hydrolase superfamily.</text>
</comment>
<evidence type="ECO:0000256" key="1">
    <source>
        <dbReference type="ARBA" id="ARBA00007958"/>
    </source>
</evidence>
<organism evidence="2 3">
    <name type="scientific">Natronoarchaeum mannanilyticum</name>
    <dbReference type="NCBI Taxonomy" id="926360"/>
    <lineage>
        <taxon>Archaea</taxon>
        <taxon>Methanobacteriati</taxon>
        <taxon>Methanobacteriota</taxon>
        <taxon>Stenosarchaea group</taxon>
        <taxon>Halobacteria</taxon>
        <taxon>Halobacteriales</taxon>
        <taxon>Natronoarchaeaceae</taxon>
    </lineage>
</organism>
<dbReference type="SFLD" id="SFLDG01129">
    <property type="entry name" value="C1.5:_HAD__Beta-PGM__Phosphata"/>
    <property type="match status" value="1"/>
</dbReference>
<dbReference type="AlphaFoldDB" id="A0AAV3T9X2"/>
<comment type="caution">
    <text evidence="2">The sequence shown here is derived from an EMBL/GenBank/DDBJ whole genome shotgun (WGS) entry which is preliminary data.</text>
</comment>
<dbReference type="CDD" id="cd01427">
    <property type="entry name" value="HAD_like"/>
    <property type="match status" value="1"/>
</dbReference>
<keyword evidence="2" id="KW-0378">Hydrolase</keyword>
<keyword evidence="3" id="KW-1185">Reference proteome</keyword>
<name>A0AAV3T9X2_9EURY</name>
<dbReference type="InterPro" id="IPR006439">
    <property type="entry name" value="HAD-SF_hydro_IA"/>
</dbReference>
<evidence type="ECO:0000313" key="3">
    <source>
        <dbReference type="Proteomes" id="UP001500420"/>
    </source>
</evidence>
<dbReference type="RefSeq" id="WP_343773486.1">
    <property type="nucleotide sequence ID" value="NZ_BAAADV010000002.1"/>
</dbReference>